<organism evidence="17 18">
    <name type="scientific">Fusobacterium hominis</name>
    <dbReference type="NCBI Taxonomy" id="2764326"/>
    <lineage>
        <taxon>Bacteria</taxon>
        <taxon>Fusobacteriati</taxon>
        <taxon>Fusobacteriota</taxon>
        <taxon>Fusobacteriia</taxon>
        <taxon>Fusobacteriales</taxon>
        <taxon>Fusobacteriaceae</taxon>
        <taxon>Fusobacterium</taxon>
    </lineage>
</organism>
<dbReference type="GO" id="GO:0004594">
    <property type="term" value="F:pantothenate kinase activity"/>
    <property type="evidence" value="ECO:0007669"/>
    <property type="project" value="UniProtKB-UniRule"/>
</dbReference>
<dbReference type="GO" id="GO:0015937">
    <property type="term" value="P:coenzyme A biosynthetic process"/>
    <property type="evidence" value="ECO:0007669"/>
    <property type="project" value="UniProtKB-UniRule"/>
</dbReference>
<dbReference type="AlphaFoldDB" id="A0A7G9GYT8"/>
<dbReference type="RefSeq" id="WP_176837875.1">
    <property type="nucleotide sequence ID" value="NZ_CP060637.1"/>
</dbReference>
<reference evidence="17 18" key="1">
    <citation type="submission" date="2020-08" db="EMBL/GenBank/DDBJ databases">
        <authorList>
            <person name="Liu C."/>
            <person name="Sun Q."/>
        </authorList>
    </citation>
    <scope>NUCLEOTIDE SEQUENCE [LARGE SCALE GENOMIC DNA]</scope>
    <source>
        <strain evidence="17 18">NSJ-57</strain>
    </source>
</reference>
<gene>
    <name evidence="16" type="primary">coaX</name>
    <name evidence="17" type="ORF">H9Q81_03830</name>
</gene>
<evidence type="ECO:0000256" key="15">
    <source>
        <dbReference type="ARBA" id="ARBA00040883"/>
    </source>
</evidence>
<keyword evidence="16" id="KW-0479">Metal-binding</keyword>
<dbReference type="NCBIfam" id="TIGR00671">
    <property type="entry name" value="baf"/>
    <property type="match status" value="1"/>
</dbReference>
<comment type="function">
    <text evidence="16">Catalyzes the phosphorylation of pantothenate (Pan), the first step in CoA biosynthesis.</text>
</comment>
<keyword evidence="9 16" id="KW-0547">Nucleotide-binding</keyword>
<keyword evidence="13 16" id="KW-0173">Coenzyme A biosynthesis</keyword>
<accession>A0A7G9GYT8</accession>
<evidence type="ECO:0000256" key="14">
    <source>
        <dbReference type="ARBA" id="ARBA00038036"/>
    </source>
</evidence>
<evidence type="ECO:0000256" key="9">
    <source>
        <dbReference type="ARBA" id="ARBA00022741"/>
    </source>
</evidence>
<comment type="similarity">
    <text evidence="14 16">Belongs to the type III pantothenate kinase family.</text>
</comment>
<feature type="active site" description="Proton acceptor" evidence="16">
    <location>
        <position position="111"/>
    </location>
</feature>
<keyword evidence="12 16" id="KW-0630">Potassium</keyword>
<dbReference type="Proteomes" id="UP000515913">
    <property type="component" value="Chromosome"/>
</dbReference>
<feature type="binding site" evidence="16">
    <location>
        <begin position="109"/>
        <end position="112"/>
    </location>
    <ligand>
        <name>substrate</name>
    </ligand>
</feature>
<evidence type="ECO:0000313" key="18">
    <source>
        <dbReference type="Proteomes" id="UP000515913"/>
    </source>
</evidence>
<evidence type="ECO:0000256" key="1">
    <source>
        <dbReference type="ARBA" id="ARBA00001206"/>
    </source>
</evidence>
<evidence type="ECO:0000256" key="8">
    <source>
        <dbReference type="ARBA" id="ARBA00022679"/>
    </source>
</evidence>
<keyword evidence="11 16" id="KW-0067">ATP-binding</keyword>
<comment type="cofactor">
    <cofactor evidence="2">
        <name>K(+)</name>
        <dbReference type="ChEBI" id="CHEBI:29103"/>
    </cofactor>
</comment>
<dbReference type="InterPro" id="IPR043129">
    <property type="entry name" value="ATPase_NBD"/>
</dbReference>
<evidence type="ECO:0000256" key="6">
    <source>
        <dbReference type="ARBA" id="ARBA00012102"/>
    </source>
</evidence>
<evidence type="ECO:0000313" key="17">
    <source>
        <dbReference type="EMBL" id="QNM15970.1"/>
    </source>
</evidence>
<comment type="subunit">
    <text evidence="5 16">Homodimer.</text>
</comment>
<protein>
    <recommendedName>
        <fullName evidence="15 16">Type III pantothenate kinase</fullName>
        <ecNumber evidence="6 16">2.7.1.33</ecNumber>
    </recommendedName>
    <alternativeName>
        <fullName evidence="16">PanK-III</fullName>
    </alternativeName>
    <alternativeName>
        <fullName evidence="16">Pantothenic acid kinase</fullName>
    </alternativeName>
</protein>
<dbReference type="EC" id="2.7.1.33" evidence="6 16"/>
<comment type="caution">
    <text evidence="16">Lacks conserved residue(s) required for the propagation of feature annotation.</text>
</comment>
<feature type="binding site" evidence="16">
    <location>
        <position position="132"/>
    </location>
    <ligand>
        <name>K(+)</name>
        <dbReference type="ChEBI" id="CHEBI:29103"/>
    </ligand>
</feature>
<keyword evidence="8 16" id="KW-0808">Transferase</keyword>
<evidence type="ECO:0000256" key="2">
    <source>
        <dbReference type="ARBA" id="ARBA00001958"/>
    </source>
</evidence>
<dbReference type="Pfam" id="PF03309">
    <property type="entry name" value="Pan_kinase"/>
    <property type="match status" value="1"/>
</dbReference>
<dbReference type="EMBL" id="CP060637">
    <property type="protein sequence ID" value="QNM15970.1"/>
    <property type="molecule type" value="Genomic_DNA"/>
</dbReference>
<dbReference type="HAMAP" id="MF_01274">
    <property type="entry name" value="Pantothen_kinase_3"/>
    <property type="match status" value="1"/>
</dbReference>
<feature type="binding site" evidence="16">
    <location>
        <begin position="6"/>
        <end position="13"/>
    </location>
    <ligand>
        <name>ATP</name>
        <dbReference type="ChEBI" id="CHEBI:30616"/>
    </ligand>
</feature>
<dbReference type="Gene3D" id="3.30.420.40">
    <property type="match status" value="2"/>
</dbReference>
<evidence type="ECO:0000256" key="11">
    <source>
        <dbReference type="ARBA" id="ARBA00022840"/>
    </source>
</evidence>
<dbReference type="UniPathway" id="UPA00241">
    <property type="reaction ID" value="UER00352"/>
</dbReference>
<dbReference type="KEGG" id="fho:H9Q81_03830"/>
<sequence length="256" mass="28340">MLTTIDIGNTHIVTAILDEKGNILSTFRVTTKEKLTEDEYFTYFKTNLDYNNIDINSITDIIISSVVPNLNCVFDYFGKKYFNKLPLKIDTNLNLPFTFAPHINSSGFGADRIINIVQALKEYPNETLIIFDLGTATTYEVIQNNTYIGGGIFPGIEMSLNALYTNTAKLPKVSFSKPNTVLGYDVVSAIQGAIFYGYIGQLREIITAIKSELNCNAKVICTGGLGKFVASELNSIDVYDPNLGLKGLFTIYKTLS</sequence>
<dbReference type="GO" id="GO:0005524">
    <property type="term" value="F:ATP binding"/>
    <property type="evidence" value="ECO:0007669"/>
    <property type="project" value="UniProtKB-UniRule"/>
</dbReference>
<comment type="catalytic activity">
    <reaction evidence="1 16">
        <text>(R)-pantothenate + ATP = (R)-4'-phosphopantothenate + ADP + H(+)</text>
        <dbReference type="Rhea" id="RHEA:16373"/>
        <dbReference type="ChEBI" id="CHEBI:10986"/>
        <dbReference type="ChEBI" id="CHEBI:15378"/>
        <dbReference type="ChEBI" id="CHEBI:29032"/>
        <dbReference type="ChEBI" id="CHEBI:30616"/>
        <dbReference type="ChEBI" id="CHEBI:456216"/>
        <dbReference type="EC" id="2.7.1.33"/>
    </reaction>
</comment>
<comment type="cofactor">
    <cofactor evidence="16">
        <name>NH4(+)</name>
        <dbReference type="ChEBI" id="CHEBI:28938"/>
    </cofactor>
    <cofactor evidence="16">
        <name>K(+)</name>
        <dbReference type="ChEBI" id="CHEBI:29103"/>
    </cofactor>
    <text evidence="16">A monovalent cation. Ammonium or potassium.</text>
</comment>
<keyword evidence="18" id="KW-1185">Reference proteome</keyword>
<dbReference type="PANTHER" id="PTHR34265">
    <property type="entry name" value="TYPE III PANTOTHENATE KINASE"/>
    <property type="match status" value="1"/>
</dbReference>
<dbReference type="GO" id="GO:0046872">
    <property type="term" value="F:metal ion binding"/>
    <property type="evidence" value="ECO:0007669"/>
    <property type="project" value="UniProtKB-KW"/>
</dbReference>
<evidence type="ECO:0000256" key="3">
    <source>
        <dbReference type="ARBA" id="ARBA00004496"/>
    </source>
</evidence>
<evidence type="ECO:0000256" key="12">
    <source>
        <dbReference type="ARBA" id="ARBA00022958"/>
    </source>
</evidence>
<dbReference type="CDD" id="cd24015">
    <property type="entry name" value="ASKHA_NBD_PanK-III"/>
    <property type="match status" value="1"/>
</dbReference>
<dbReference type="SUPFAM" id="SSF53067">
    <property type="entry name" value="Actin-like ATPase domain"/>
    <property type="match status" value="2"/>
</dbReference>
<evidence type="ECO:0000256" key="16">
    <source>
        <dbReference type="HAMAP-Rule" id="MF_01274"/>
    </source>
</evidence>
<evidence type="ECO:0000256" key="4">
    <source>
        <dbReference type="ARBA" id="ARBA00005225"/>
    </source>
</evidence>
<keyword evidence="7 16" id="KW-0963">Cytoplasm</keyword>
<keyword evidence="10 16" id="KW-0418">Kinase</keyword>
<dbReference type="GO" id="GO:0005737">
    <property type="term" value="C:cytoplasm"/>
    <property type="evidence" value="ECO:0007669"/>
    <property type="project" value="UniProtKB-SubCell"/>
</dbReference>
<evidence type="ECO:0000256" key="5">
    <source>
        <dbReference type="ARBA" id="ARBA00011738"/>
    </source>
</evidence>
<name>A0A7G9GYT8_9FUSO</name>
<comment type="subcellular location">
    <subcellularLocation>
        <location evidence="3 16">Cytoplasm</location>
    </subcellularLocation>
</comment>
<evidence type="ECO:0000256" key="7">
    <source>
        <dbReference type="ARBA" id="ARBA00022490"/>
    </source>
</evidence>
<feature type="binding site" evidence="16">
    <location>
        <position position="135"/>
    </location>
    <ligand>
        <name>ATP</name>
        <dbReference type="ChEBI" id="CHEBI:30616"/>
    </ligand>
</feature>
<dbReference type="PANTHER" id="PTHR34265:SF1">
    <property type="entry name" value="TYPE III PANTOTHENATE KINASE"/>
    <property type="match status" value="1"/>
</dbReference>
<proteinExistence type="inferred from homology"/>
<evidence type="ECO:0000256" key="10">
    <source>
        <dbReference type="ARBA" id="ARBA00022777"/>
    </source>
</evidence>
<evidence type="ECO:0000256" key="13">
    <source>
        <dbReference type="ARBA" id="ARBA00022993"/>
    </source>
</evidence>
<comment type="pathway">
    <text evidence="4 16">Cofactor biosynthesis; coenzyme A biosynthesis; CoA from (R)-pantothenate: step 1/5.</text>
</comment>
<feature type="binding site" evidence="16">
    <location>
        <position position="97"/>
    </location>
    <ligand>
        <name>substrate</name>
    </ligand>
</feature>
<dbReference type="InterPro" id="IPR004619">
    <property type="entry name" value="Type_III_PanK"/>
</dbReference>